<dbReference type="InterPro" id="IPR000649">
    <property type="entry name" value="IF-2B-related"/>
</dbReference>
<feature type="compositionally biased region" description="Low complexity" evidence="10">
    <location>
        <begin position="1"/>
        <end position="36"/>
    </location>
</feature>
<sequence>MATPAPSKPAAAATATATTPAPAAAVAGAPAVAPAVELGPDGRPMRKSMKEMSKAERRAYQEAQRKAKEAAKASGTPPPKKGGAAAQNKAQGDGAGAAGSNAAGRPSTGGSARGADGASTPATPAGGMAASSSSIALTAAATAAPVAKAPVHKTLSLFSHLPPPASERGHVPGQVPVTTREALHPAVVRLGLQFANFTIAGANARCRAMLEAFKHLIRDYVTPPDAVLSRHLTQFLGAHISYLSDIRPLAPCMGNAIRQLKHEISVLGIDISDKDAKQHLLDRIDEYIHERITMAIESLAQHGVAKIKDGDVILTYGHSSTVRHLLVKAHTLGRRFRVIVVDARPRREGRRMAQALLDAGITTTYVLVNALGYVIREASKVILGAHGLLGNGALMSRAGTAQVALLASHLNLPVIAACETYKFSLSIHLDSVVFNELADPDELVPQSRGTSAEKLPLSTWRETPNLKVLNLLYDVTPPEFITVVITEVGLMPTTSVPVVIREYKPLLEQ</sequence>
<feature type="region of interest" description="Disordered" evidence="10">
    <location>
        <begin position="1"/>
        <end position="129"/>
    </location>
</feature>
<evidence type="ECO:0000256" key="5">
    <source>
        <dbReference type="ARBA" id="ARBA00022917"/>
    </source>
</evidence>
<dbReference type="Gene3D" id="3.40.50.10470">
    <property type="entry name" value="Translation initiation factor eif-2b, domain 2"/>
    <property type="match status" value="1"/>
</dbReference>
<evidence type="ECO:0000256" key="3">
    <source>
        <dbReference type="ARBA" id="ARBA00022490"/>
    </source>
</evidence>
<dbReference type="EMBL" id="GG745334">
    <property type="protein sequence ID" value="KNE59405.1"/>
    <property type="molecule type" value="Genomic_DNA"/>
</dbReference>
<gene>
    <name evidence="11" type="ORF">AMAG_03688</name>
</gene>
<dbReference type="OrthoDB" id="10254737at2759"/>
<evidence type="ECO:0000256" key="7">
    <source>
        <dbReference type="ARBA" id="ARBA00044356"/>
    </source>
</evidence>
<feature type="compositionally biased region" description="Basic and acidic residues" evidence="10">
    <location>
        <begin position="48"/>
        <end position="71"/>
    </location>
</feature>
<dbReference type="InterPro" id="IPR037171">
    <property type="entry name" value="NagB/RpiA_transferase-like"/>
</dbReference>
<reference evidence="11 12" key="1">
    <citation type="submission" date="2009-11" db="EMBL/GenBank/DDBJ databases">
        <title>Annotation of Allomyces macrogynus ATCC 38327.</title>
        <authorList>
            <consortium name="The Broad Institute Genome Sequencing Platform"/>
            <person name="Russ C."/>
            <person name="Cuomo C."/>
            <person name="Burger G."/>
            <person name="Gray M.W."/>
            <person name="Holland P.W.H."/>
            <person name="King N."/>
            <person name="Lang F.B.F."/>
            <person name="Roger A.J."/>
            <person name="Ruiz-Trillo I."/>
            <person name="Young S.K."/>
            <person name="Zeng Q."/>
            <person name="Gargeya S."/>
            <person name="Fitzgerald M."/>
            <person name="Haas B."/>
            <person name="Abouelleil A."/>
            <person name="Alvarado L."/>
            <person name="Arachchi H.M."/>
            <person name="Berlin A."/>
            <person name="Chapman S.B."/>
            <person name="Gearin G."/>
            <person name="Goldberg J."/>
            <person name="Griggs A."/>
            <person name="Gujja S."/>
            <person name="Hansen M."/>
            <person name="Heiman D."/>
            <person name="Howarth C."/>
            <person name="Larimer J."/>
            <person name="Lui A."/>
            <person name="MacDonald P.J.P."/>
            <person name="McCowen C."/>
            <person name="Montmayeur A."/>
            <person name="Murphy C."/>
            <person name="Neiman D."/>
            <person name="Pearson M."/>
            <person name="Priest M."/>
            <person name="Roberts A."/>
            <person name="Saif S."/>
            <person name="Shea T."/>
            <person name="Sisk P."/>
            <person name="Stolte C."/>
            <person name="Sykes S."/>
            <person name="Wortman J."/>
            <person name="Nusbaum C."/>
            <person name="Birren B."/>
        </authorList>
    </citation>
    <scope>NUCLEOTIDE SEQUENCE [LARGE SCALE GENOMIC DNA]</scope>
    <source>
        <strain evidence="11 12">ATCC 38327</strain>
    </source>
</reference>
<keyword evidence="3" id="KW-0963">Cytoplasm</keyword>
<evidence type="ECO:0000256" key="10">
    <source>
        <dbReference type="SAM" id="MobiDB-lite"/>
    </source>
</evidence>
<evidence type="ECO:0000256" key="9">
    <source>
        <dbReference type="RuleBase" id="RU003814"/>
    </source>
</evidence>
<feature type="compositionally biased region" description="Low complexity" evidence="10">
    <location>
        <begin position="114"/>
        <end position="129"/>
    </location>
</feature>
<organism evidence="11 12">
    <name type="scientific">Allomyces macrogynus (strain ATCC 38327)</name>
    <name type="common">Allomyces javanicus var. macrogynus</name>
    <dbReference type="NCBI Taxonomy" id="578462"/>
    <lineage>
        <taxon>Eukaryota</taxon>
        <taxon>Fungi</taxon>
        <taxon>Fungi incertae sedis</taxon>
        <taxon>Blastocladiomycota</taxon>
        <taxon>Blastocladiomycetes</taxon>
        <taxon>Blastocladiales</taxon>
        <taxon>Blastocladiaceae</taxon>
        <taxon>Allomyces</taxon>
    </lineage>
</organism>
<dbReference type="Pfam" id="PF01008">
    <property type="entry name" value="IF-2B"/>
    <property type="match status" value="1"/>
</dbReference>
<dbReference type="STRING" id="578462.A0A0L0SAH6"/>
<dbReference type="PANTHER" id="PTHR10233">
    <property type="entry name" value="TRANSLATION INITIATION FACTOR EIF-2B"/>
    <property type="match status" value="1"/>
</dbReference>
<proteinExistence type="inferred from homology"/>
<dbReference type="GO" id="GO:0003743">
    <property type="term" value="F:translation initiation factor activity"/>
    <property type="evidence" value="ECO:0007669"/>
    <property type="project" value="UniProtKB-KW"/>
</dbReference>
<dbReference type="AlphaFoldDB" id="A0A0L0SAH6"/>
<keyword evidence="5" id="KW-0648">Protein biosynthesis</keyword>
<feature type="compositionally biased region" description="Low complexity" evidence="10">
    <location>
        <begin position="81"/>
        <end position="104"/>
    </location>
</feature>
<keyword evidence="4" id="KW-0396">Initiation factor</keyword>
<evidence type="ECO:0000313" key="12">
    <source>
        <dbReference type="Proteomes" id="UP000054350"/>
    </source>
</evidence>
<comment type="subcellular location">
    <subcellularLocation>
        <location evidence="1">Cytoplasm</location>
        <location evidence="1">Cytosol</location>
    </subcellularLocation>
</comment>
<evidence type="ECO:0000256" key="1">
    <source>
        <dbReference type="ARBA" id="ARBA00004514"/>
    </source>
</evidence>
<reference evidence="12" key="2">
    <citation type="submission" date="2009-11" db="EMBL/GenBank/DDBJ databases">
        <title>The Genome Sequence of Allomyces macrogynus strain ATCC 38327.</title>
        <authorList>
            <consortium name="The Broad Institute Genome Sequencing Platform"/>
            <person name="Russ C."/>
            <person name="Cuomo C."/>
            <person name="Shea T."/>
            <person name="Young S.K."/>
            <person name="Zeng Q."/>
            <person name="Koehrsen M."/>
            <person name="Haas B."/>
            <person name="Borodovsky M."/>
            <person name="Guigo R."/>
            <person name="Alvarado L."/>
            <person name="Berlin A."/>
            <person name="Borenstein D."/>
            <person name="Chen Z."/>
            <person name="Engels R."/>
            <person name="Freedman E."/>
            <person name="Gellesch M."/>
            <person name="Goldberg J."/>
            <person name="Griggs A."/>
            <person name="Gujja S."/>
            <person name="Heiman D."/>
            <person name="Hepburn T."/>
            <person name="Howarth C."/>
            <person name="Jen D."/>
            <person name="Larson L."/>
            <person name="Lewis B."/>
            <person name="Mehta T."/>
            <person name="Park D."/>
            <person name="Pearson M."/>
            <person name="Roberts A."/>
            <person name="Saif S."/>
            <person name="Shenoy N."/>
            <person name="Sisk P."/>
            <person name="Stolte C."/>
            <person name="Sykes S."/>
            <person name="Walk T."/>
            <person name="White J."/>
            <person name="Yandava C."/>
            <person name="Burger G."/>
            <person name="Gray M.W."/>
            <person name="Holland P.W.H."/>
            <person name="King N."/>
            <person name="Lang F.B.F."/>
            <person name="Roger A.J."/>
            <person name="Ruiz-Trillo I."/>
            <person name="Lander E."/>
            <person name="Nusbaum C."/>
        </authorList>
    </citation>
    <scope>NUCLEOTIDE SEQUENCE [LARGE SCALE GENOMIC DNA]</scope>
    <source>
        <strain evidence="12">ATCC 38327</strain>
    </source>
</reference>
<dbReference type="SUPFAM" id="SSF100950">
    <property type="entry name" value="NagB/RpiA/CoA transferase-like"/>
    <property type="match status" value="1"/>
</dbReference>
<evidence type="ECO:0000313" key="11">
    <source>
        <dbReference type="EMBL" id="KNE59405.1"/>
    </source>
</evidence>
<comment type="similarity">
    <text evidence="2 9">Belongs to the eIF-2B alpha/beta/delta subunits family.</text>
</comment>
<protein>
    <recommendedName>
        <fullName evidence="6">Translation initiation factor eIF2B subunit delta</fullName>
    </recommendedName>
    <alternativeName>
        <fullName evidence="7">eIF2B GDP-GTP exchange factor subunit delta</fullName>
    </alternativeName>
</protein>
<keyword evidence="12" id="KW-1185">Reference proteome</keyword>
<dbReference type="GO" id="GO:0005829">
    <property type="term" value="C:cytosol"/>
    <property type="evidence" value="ECO:0007669"/>
    <property type="project" value="UniProtKB-SubCell"/>
</dbReference>
<evidence type="ECO:0000256" key="8">
    <source>
        <dbReference type="ARBA" id="ARBA00046432"/>
    </source>
</evidence>
<dbReference type="OMA" id="HAYKAIS"/>
<dbReference type="VEuPathDB" id="FungiDB:AMAG_03688"/>
<comment type="subunit">
    <text evidence="8">Component of the translation initiation factor 2B (eIF2B) complex which is a heterodecamer of two sets of five different subunits: alpha, beta, gamma, delta and epsilon. Subunits alpha, beta and delta comprise a regulatory subcomplex and subunits epsilon and gamma comprise a catalytic subcomplex. Within the complex, the hexameric regulatory complex resides at the center, with the two heterodimeric catalytic subcomplexes bound on opposite sides.</text>
</comment>
<dbReference type="InterPro" id="IPR042529">
    <property type="entry name" value="IF_2B-like_C"/>
</dbReference>
<evidence type="ECO:0000256" key="4">
    <source>
        <dbReference type="ARBA" id="ARBA00022540"/>
    </source>
</evidence>
<evidence type="ECO:0000256" key="6">
    <source>
        <dbReference type="ARBA" id="ARBA00044147"/>
    </source>
</evidence>
<evidence type="ECO:0000256" key="2">
    <source>
        <dbReference type="ARBA" id="ARBA00007251"/>
    </source>
</evidence>
<accession>A0A0L0SAH6</accession>
<name>A0A0L0SAH6_ALLM3</name>
<dbReference type="Proteomes" id="UP000054350">
    <property type="component" value="Unassembled WGS sequence"/>
</dbReference>
<dbReference type="PANTHER" id="PTHR10233:SF14">
    <property type="entry name" value="TRANSLATION INITIATION FACTOR EIF-2B SUBUNIT DELTA"/>
    <property type="match status" value="1"/>
</dbReference>
<dbReference type="eggNOG" id="KOG1467">
    <property type="taxonomic scope" value="Eukaryota"/>
</dbReference>